<dbReference type="EnsemblMetazoa" id="CapteT191402">
    <property type="protein sequence ID" value="CapteP191402"/>
    <property type="gene ID" value="CapteG191402"/>
</dbReference>
<dbReference type="EMBL" id="KB312567">
    <property type="protein sequence ID" value="ELT87006.1"/>
    <property type="molecule type" value="Genomic_DNA"/>
</dbReference>
<feature type="domain" description="EGF-like" evidence="9">
    <location>
        <begin position="86"/>
        <end position="126"/>
    </location>
</feature>
<evidence type="ECO:0000256" key="1">
    <source>
        <dbReference type="ARBA" id="ARBA00022536"/>
    </source>
</evidence>
<evidence type="ECO:0000313" key="10">
    <source>
        <dbReference type="EMBL" id="ELT87006.1"/>
    </source>
</evidence>
<evidence type="ECO:0000256" key="8">
    <source>
        <dbReference type="SAM" id="SignalP"/>
    </source>
</evidence>
<reference evidence="12" key="1">
    <citation type="submission" date="2012-12" db="EMBL/GenBank/DDBJ databases">
        <authorList>
            <person name="Hellsten U."/>
            <person name="Grimwood J."/>
            <person name="Chapman J.A."/>
            <person name="Shapiro H."/>
            <person name="Aerts A."/>
            <person name="Otillar R.P."/>
            <person name="Terry A.Y."/>
            <person name="Boore J.L."/>
            <person name="Simakov O."/>
            <person name="Marletaz F."/>
            <person name="Cho S.-J."/>
            <person name="Edsinger-Gonzales E."/>
            <person name="Havlak P."/>
            <person name="Kuo D.-H."/>
            <person name="Larsson T."/>
            <person name="Lv J."/>
            <person name="Arendt D."/>
            <person name="Savage R."/>
            <person name="Osoegawa K."/>
            <person name="de Jong P."/>
            <person name="Lindberg D.R."/>
            <person name="Seaver E.C."/>
            <person name="Weisblat D.A."/>
            <person name="Putnam N.H."/>
            <person name="Grigoriev I.V."/>
            <person name="Rokhsar D.S."/>
        </authorList>
    </citation>
    <scope>NUCLEOTIDE SEQUENCE</scope>
    <source>
        <strain evidence="12">I ESC-2004</strain>
    </source>
</reference>
<dbReference type="EMBL" id="AMQN01016133">
    <property type="status" value="NOT_ANNOTATED_CDS"/>
    <property type="molecule type" value="Genomic_DNA"/>
</dbReference>
<accession>R7T370</accession>
<dbReference type="InterPro" id="IPR000742">
    <property type="entry name" value="EGF"/>
</dbReference>
<proteinExistence type="predicted"/>
<keyword evidence="4" id="KW-0106">Calcium</keyword>
<dbReference type="PROSITE" id="PS00022">
    <property type="entry name" value="EGF_1"/>
    <property type="match status" value="1"/>
</dbReference>
<evidence type="ECO:0000256" key="7">
    <source>
        <dbReference type="PROSITE-ProRule" id="PRU00076"/>
    </source>
</evidence>
<reference evidence="11" key="3">
    <citation type="submission" date="2015-06" db="UniProtKB">
        <authorList>
            <consortium name="EnsemblMetazoa"/>
        </authorList>
    </citation>
    <scope>IDENTIFICATION</scope>
</reference>
<keyword evidence="12" id="KW-1185">Reference proteome</keyword>
<dbReference type="AlphaFoldDB" id="R7T370"/>
<feature type="signal peptide" evidence="8">
    <location>
        <begin position="1"/>
        <end position="22"/>
    </location>
</feature>
<keyword evidence="6" id="KW-0325">Glycoprotein</keyword>
<dbReference type="Pfam" id="PF00008">
    <property type="entry name" value="EGF"/>
    <property type="match status" value="1"/>
</dbReference>
<dbReference type="HOGENOM" id="CLU_1798300_0_0_1"/>
<keyword evidence="1 7" id="KW-0245">EGF-like domain</keyword>
<evidence type="ECO:0000256" key="4">
    <source>
        <dbReference type="ARBA" id="ARBA00022837"/>
    </source>
</evidence>
<dbReference type="SMART" id="SM00181">
    <property type="entry name" value="EGF"/>
    <property type="match status" value="1"/>
</dbReference>
<comment type="caution">
    <text evidence="7">Lacks conserved residue(s) required for the propagation of feature annotation.</text>
</comment>
<name>R7T370_CAPTE</name>
<evidence type="ECO:0000259" key="9">
    <source>
        <dbReference type="PROSITE" id="PS50026"/>
    </source>
</evidence>
<evidence type="ECO:0000256" key="2">
    <source>
        <dbReference type="ARBA" id="ARBA00022729"/>
    </source>
</evidence>
<evidence type="ECO:0000313" key="12">
    <source>
        <dbReference type="Proteomes" id="UP000014760"/>
    </source>
</evidence>
<dbReference type="GO" id="GO:0048589">
    <property type="term" value="P:developmental growth"/>
    <property type="evidence" value="ECO:0007669"/>
    <property type="project" value="UniProtKB-ARBA"/>
</dbReference>
<reference evidence="10 12" key="2">
    <citation type="journal article" date="2013" name="Nature">
        <title>Insights into bilaterian evolution from three spiralian genomes.</title>
        <authorList>
            <person name="Simakov O."/>
            <person name="Marletaz F."/>
            <person name="Cho S.J."/>
            <person name="Edsinger-Gonzales E."/>
            <person name="Havlak P."/>
            <person name="Hellsten U."/>
            <person name="Kuo D.H."/>
            <person name="Larsson T."/>
            <person name="Lv J."/>
            <person name="Arendt D."/>
            <person name="Savage R."/>
            <person name="Osoegawa K."/>
            <person name="de Jong P."/>
            <person name="Grimwood J."/>
            <person name="Chapman J.A."/>
            <person name="Shapiro H."/>
            <person name="Aerts A."/>
            <person name="Otillar R.P."/>
            <person name="Terry A.Y."/>
            <person name="Boore J.L."/>
            <person name="Grigoriev I.V."/>
            <person name="Lindberg D.R."/>
            <person name="Seaver E.C."/>
            <person name="Weisblat D.A."/>
            <person name="Putnam N.H."/>
            <person name="Rokhsar D.S."/>
        </authorList>
    </citation>
    <scope>NUCLEOTIDE SEQUENCE</scope>
    <source>
        <strain evidence="10 12">I ESC-2004</strain>
    </source>
</reference>
<organism evidence="10">
    <name type="scientific">Capitella teleta</name>
    <name type="common">Polychaete worm</name>
    <dbReference type="NCBI Taxonomy" id="283909"/>
    <lineage>
        <taxon>Eukaryota</taxon>
        <taxon>Metazoa</taxon>
        <taxon>Spiralia</taxon>
        <taxon>Lophotrochozoa</taxon>
        <taxon>Annelida</taxon>
        <taxon>Polychaeta</taxon>
        <taxon>Sedentaria</taxon>
        <taxon>Scolecida</taxon>
        <taxon>Capitellidae</taxon>
        <taxon>Capitella</taxon>
    </lineage>
</organism>
<feature type="disulfide bond" evidence="7">
    <location>
        <begin position="97"/>
        <end position="114"/>
    </location>
</feature>
<dbReference type="PROSITE" id="PS01186">
    <property type="entry name" value="EGF_2"/>
    <property type="match status" value="1"/>
</dbReference>
<dbReference type="Gene3D" id="2.10.25.10">
    <property type="entry name" value="Laminin"/>
    <property type="match status" value="1"/>
</dbReference>
<evidence type="ECO:0000256" key="3">
    <source>
        <dbReference type="ARBA" id="ARBA00022737"/>
    </source>
</evidence>
<gene>
    <name evidence="10" type="ORF">CAPTEDRAFT_191402</name>
</gene>
<dbReference type="Proteomes" id="UP000014760">
    <property type="component" value="Unassembled WGS sequence"/>
</dbReference>
<evidence type="ECO:0000256" key="5">
    <source>
        <dbReference type="ARBA" id="ARBA00023157"/>
    </source>
</evidence>
<dbReference type="SUPFAM" id="SSF57196">
    <property type="entry name" value="EGF/Laminin"/>
    <property type="match status" value="1"/>
</dbReference>
<protein>
    <recommendedName>
        <fullName evidence="9">EGF-like domain-containing protein</fullName>
    </recommendedName>
</protein>
<dbReference type="FunFam" id="2.10.25.10:FF:000508">
    <property type="entry name" value="Eyes shut homolog"/>
    <property type="match status" value="1"/>
</dbReference>
<dbReference type="PROSITE" id="PS50026">
    <property type="entry name" value="EGF_3"/>
    <property type="match status" value="1"/>
</dbReference>
<feature type="chain" id="PRO_5008786586" description="EGF-like domain-containing protein" evidence="8">
    <location>
        <begin position="23"/>
        <end position="144"/>
    </location>
</feature>
<feature type="disulfide bond" evidence="7">
    <location>
        <begin position="116"/>
        <end position="125"/>
    </location>
</feature>
<keyword evidence="3" id="KW-0677">Repeat</keyword>
<sequence>MTSFQMKRVVLFALLHIHQVLAFTPRYDCAKNSPCNGHYGSCNYKFLHVNPKKYIECAPVPPFHCSEEYCDDDDYEFSYNLCMCEIAHPCEYFNQPCKNSALCIEVGLPQEYVCFCADGWTGKHCESEIPAISSSVYNLGSRRK</sequence>
<evidence type="ECO:0000256" key="6">
    <source>
        <dbReference type="ARBA" id="ARBA00023180"/>
    </source>
</evidence>
<keyword evidence="2 8" id="KW-0732">Signal</keyword>
<dbReference type="CDD" id="cd00054">
    <property type="entry name" value="EGF_CA"/>
    <property type="match status" value="1"/>
</dbReference>
<keyword evidence="5 7" id="KW-1015">Disulfide bond</keyword>
<evidence type="ECO:0000313" key="11">
    <source>
        <dbReference type="EnsemblMetazoa" id="CapteP191402"/>
    </source>
</evidence>